<evidence type="ECO:0000256" key="6">
    <source>
        <dbReference type="ARBA" id="ARBA00022884"/>
    </source>
</evidence>
<dbReference type="InterPro" id="IPR029063">
    <property type="entry name" value="SAM-dependent_MTases_sf"/>
</dbReference>
<sequence>MGLSKSERKRHVAALDSFHTYYSSTTNWGTRWASSLYPSLAEAKVSVALSNPFLPSDSSTGPEVLTSLTPATFPFATSNLHILEADTIPPPQDAAGLKSHYVLDPASLLPPLLLSPKSEEHVLDLCAAPGGKSLALAGMMFASPCSGTARTGSLTVNEVDAARFARLQGVLKEYLPLEVREKVKAVRHDGLLGLPLPEGGGYDAVLLDAPCGSERHVVHAWGKAERGGRACPELLGFRAGTAGKRGIIKVQTGLLREALRVVKVGGRVVYSTCSVDRGENEGVIKSVLAGGGVDVVDSRKVLEGVEEVSEECEVGRICLPDHRKGWGPIFFCVLRKVA</sequence>
<evidence type="ECO:0000256" key="3">
    <source>
        <dbReference type="ARBA" id="ARBA00022603"/>
    </source>
</evidence>
<dbReference type="PRINTS" id="PR02008">
    <property type="entry name" value="RCMTFAMILY"/>
</dbReference>
<dbReference type="CDD" id="cd02440">
    <property type="entry name" value="AdoMet_MTases"/>
    <property type="match status" value="1"/>
</dbReference>
<evidence type="ECO:0000256" key="5">
    <source>
        <dbReference type="ARBA" id="ARBA00022691"/>
    </source>
</evidence>
<protein>
    <recommendedName>
        <fullName evidence="9">NOL1/NOP2/Sun domain family member 4</fullName>
    </recommendedName>
</protein>
<comment type="catalytic activity">
    <reaction evidence="10">
        <text>a cytidine in rRNA + S-adenosyl-L-methionine = a 5-methylcytidine in rRNA + S-adenosyl-L-homocysteine + H(+)</text>
        <dbReference type="Rhea" id="RHEA:61484"/>
        <dbReference type="Rhea" id="RHEA-COMP:15836"/>
        <dbReference type="Rhea" id="RHEA-COMP:15837"/>
        <dbReference type="ChEBI" id="CHEBI:15378"/>
        <dbReference type="ChEBI" id="CHEBI:57856"/>
        <dbReference type="ChEBI" id="CHEBI:59789"/>
        <dbReference type="ChEBI" id="CHEBI:74483"/>
        <dbReference type="ChEBI" id="CHEBI:82748"/>
    </reaction>
</comment>
<feature type="binding site" evidence="11">
    <location>
        <position position="189"/>
    </location>
    <ligand>
        <name>S-adenosyl-L-methionine</name>
        <dbReference type="ChEBI" id="CHEBI:59789"/>
    </ligand>
</feature>
<evidence type="ECO:0000256" key="8">
    <source>
        <dbReference type="ARBA" id="ARBA00023128"/>
    </source>
</evidence>
<keyword evidence="3 11" id="KW-0489">Methyltransferase</keyword>
<gene>
    <name evidence="13" type="ORF">K461DRAFT_33671</name>
</gene>
<dbReference type="Gene3D" id="3.40.50.150">
    <property type="entry name" value="Vaccinia Virus protein VP39"/>
    <property type="match status" value="1"/>
</dbReference>
<dbReference type="PROSITE" id="PS51686">
    <property type="entry name" value="SAM_MT_RSMB_NOP"/>
    <property type="match status" value="1"/>
</dbReference>
<dbReference type="GO" id="GO:0008173">
    <property type="term" value="F:RNA methyltransferase activity"/>
    <property type="evidence" value="ECO:0007669"/>
    <property type="project" value="InterPro"/>
</dbReference>
<feature type="domain" description="SAM-dependent MTase RsmB/NOP-type" evidence="12">
    <location>
        <begin position="26"/>
        <end position="337"/>
    </location>
</feature>
<keyword evidence="7" id="KW-0809">Transit peptide</keyword>
<keyword evidence="14" id="KW-1185">Reference proteome</keyword>
<comment type="similarity">
    <text evidence="11">Belongs to the class I-like SAM-binding methyltransferase superfamily. RsmB/NOP family.</text>
</comment>
<dbReference type="SUPFAM" id="SSF53335">
    <property type="entry name" value="S-adenosyl-L-methionine-dependent methyltransferases"/>
    <property type="match status" value="1"/>
</dbReference>
<dbReference type="PANTHER" id="PTHR22808">
    <property type="entry name" value="NCL1 YEAST -RELATED NOL1/NOP2/FMU SUN DOMAIN-CONTAINING"/>
    <property type="match status" value="1"/>
</dbReference>
<organism evidence="13 14">
    <name type="scientific">Myriangium duriaei CBS 260.36</name>
    <dbReference type="NCBI Taxonomy" id="1168546"/>
    <lineage>
        <taxon>Eukaryota</taxon>
        <taxon>Fungi</taxon>
        <taxon>Dikarya</taxon>
        <taxon>Ascomycota</taxon>
        <taxon>Pezizomycotina</taxon>
        <taxon>Dothideomycetes</taxon>
        <taxon>Dothideomycetidae</taxon>
        <taxon>Myriangiales</taxon>
        <taxon>Myriangiaceae</taxon>
        <taxon>Myriangium</taxon>
    </lineage>
</organism>
<evidence type="ECO:0000313" key="14">
    <source>
        <dbReference type="Proteomes" id="UP000799439"/>
    </source>
</evidence>
<dbReference type="PANTHER" id="PTHR22808:SF3">
    <property type="entry name" value="5-METHYLCYTOSINE RRNA METHYLTRANSFERASE NSUN4"/>
    <property type="match status" value="1"/>
</dbReference>
<dbReference type="Proteomes" id="UP000799439">
    <property type="component" value="Unassembled WGS sequence"/>
</dbReference>
<evidence type="ECO:0000256" key="4">
    <source>
        <dbReference type="ARBA" id="ARBA00022679"/>
    </source>
</evidence>
<evidence type="ECO:0000256" key="2">
    <source>
        <dbReference type="ARBA" id="ARBA00022552"/>
    </source>
</evidence>
<keyword evidence="5 11" id="KW-0949">S-adenosyl-L-methionine</keyword>
<dbReference type="GO" id="GO:0003723">
    <property type="term" value="F:RNA binding"/>
    <property type="evidence" value="ECO:0007669"/>
    <property type="project" value="UniProtKB-UniRule"/>
</dbReference>
<dbReference type="AlphaFoldDB" id="A0A9P4ITK8"/>
<reference evidence="13" key="1">
    <citation type="journal article" date="2020" name="Stud. Mycol.">
        <title>101 Dothideomycetes genomes: a test case for predicting lifestyles and emergence of pathogens.</title>
        <authorList>
            <person name="Haridas S."/>
            <person name="Albert R."/>
            <person name="Binder M."/>
            <person name="Bloem J."/>
            <person name="Labutti K."/>
            <person name="Salamov A."/>
            <person name="Andreopoulos B."/>
            <person name="Baker S."/>
            <person name="Barry K."/>
            <person name="Bills G."/>
            <person name="Bluhm B."/>
            <person name="Cannon C."/>
            <person name="Castanera R."/>
            <person name="Culley D."/>
            <person name="Daum C."/>
            <person name="Ezra D."/>
            <person name="Gonzalez J."/>
            <person name="Henrissat B."/>
            <person name="Kuo A."/>
            <person name="Liang C."/>
            <person name="Lipzen A."/>
            <person name="Lutzoni F."/>
            <person name="Magnuson J."/>
            <person name="Mondo S."/>
            <person name="Nolan M."/>
            <person name="Ohm R."/>
            <person name="Pangilinan J."/>
            <person name="Park H.-J."/>
            <person name="Ramirez L."/>
            <person name="Alfaro M."/>
            <person name="Sun H."/>
            <person name="Tritt A."/>
            <person name="Yoshinaga Y."/>
            <person name="Zwiers L.-H."/>
            <person name="Turgeon B."/>
            <person name="Goodwin S."/>
            <person name="Spatafora J."/>
            <person name="Crous P."/>
            <person name="Grigoriev I."/>
        </authorList>
    </citation>
    <scope>NUCLEOTIDE SEQUENCE</scope>
    <source>
        <strain evidence="13">CBS 260.36</strain>
    </source>
</reference>
<dbReference type="OrthoDB" id="427002at2759"/>
<dbReference type="GO" id="GO:0031167">
    <property type="term" value="P:rRNA methylation"/>
    <property type="evidence" value="ECO:0007669"/>
    <property type="project" value="TreeGrafter"/>
</dbReference>
<proteinExistence type="inferred from homology"/>
<evidence type="ECO:0000256" key="10">
    <source>
        <dbReference type="ARBA" id="ARBA00049302"/>
    </source>
</evidence>
<comment type="subcellular location">
    <subcellularLocation>
        <location evidence="1">Mitochondrion</location>
    </subcellularLocation>
</comment>
<keyword evidence="8" id="KW-0496">Mitochondrion</keyword>
<name>A0A9P4ITK8_9PEZI</name>
<accession>A0A9P4ITK8</accession>
<evidence type="ECO:0000259" key="12">
    <source>
        <dbReference type="PROSITE" id="PS51686"/>
    </source>
</evidence>
<keyword evidence="2" id="KW-0698">rRNA processing</keyword>
<comment type="caution">
    <text evidence="13">The sequence shown here is derived from an EMBL/GenBank/DDBJ whole genome shotgun (WGS) entry which is preliminary data.</text>
</comment>
<dbReference type="InterPro" id="IPR049560">
    <property type="entry name" value="MeTrfase_RsmB-F_NOP2_cat"/>
</dbReference>
<evidence type="ECO:0000313" key="13">
    <source>
        <dbReference type="EMBL" id="KAF2149767.1"/>
    </source>
</evidence>
<feature type="binding site" evidence="11">
    <location>
        <position position="208"/>
    </location>
    <ligand>
        <name>S-adenosyl-L-methionine</name>
        <dbReference type="ChEBI" id="CHEBI:59789"/>
    </ligand>
</feature>
<dbReference type="Pfam" id="PF01189">
    <property type="entry name" value="Methyltr_RsmB-F"/>
    <property type="match status" value="2"/>
</dbReference>
<feature type="binding site" evidence="11">
    <location>
        <begin position="126"/>
        <end position="132"/>
    </location>
    <ligand>
        <name>S-adenosyl-L-methionine</name>
        <dbReference type="ChEBI" id="CHEBI:59789"/>
    </ligand>
</feature>
<evidence type="ECO:0000256" key="7">
    <source>
        <dbReference type="ARBA" id="ARBA00022946"/>
    </source>
</evidence>
<feature type="binding site" evidence="11">
    <location>
        <position position="158"/>
    </location>
    <ligand>
        <name>S-adenosyl-L-methionine</name>
        <dbReference type="ChEBI" id="CHEBI:59789"/>
    </ligand>
</feature>
<evidence type="ECO:0000256" key="11">
    <source>
        <dbReference type="PROSITE-ProRule" id="PRU01023"/>
    </source>
</evidence>
<dbReference type="EMBL" id="ML996090">
    <property type="protein sequence ID" value="KAF2149767.1"/>
    <property type="molecule type" value="Genomic_DNA"/>
</dbReference>
<dbReference type="GO" id="GO:0005762">
    <property type="term" value="C:mitochondrial large ribosomal subunit"/>
    <property type="evidence" value="ECO:0007669"/>
    <property type="project" value="TreeGrafter"/>
</dbReference>
<evidence type="ECO:0000256" key="1">
    <source>
        <dbReference type="ARBA" id="ARBA00004173"/>
    </source>
</evidence>
<dbReference type="InterPro" id="IPR023267">
    <property type="entry name" value="RCMT"/>
</dbReference>
<evidence type="ECO:0000256" key="9">
    <source>
        <dbReference type="ARBA" id="ARBA00042050"/>
    </source>
</evidence>
<keyword evidence="6 11" id="KW-0694">RNA-binding</keyword>
<keyword evidence="4 11" id="KW-0808">Transferase</keyword>
<dbReference type="InterPro" id="IPR001678">
    <property type="entry name" value="MeTrfase_RsmB-F_NOP2_dom"/>
</dbReference>
<feature type="active site" description="Nucleophile" evidence="11">
    <location>
        <position position="273"/>
    </location>
</feature>